<dbReference type="EMBL" id="JPVQ01000003">
    <property type="protein sequence ID" value="KGR91911.1"/>
    <property type="molecule type" value="Genomic_DNA"/>
</dbReference>
<evidence type="ECO:0000256" key="2">
    <source>
        <dbReference type="ARBA" id="ARBA00022475"/>
    </source>
</evidence>
<evidence type="ECO:0000313" key="8">
    <source>
        <dbReference type="EMBL" id="KGR91911.1"/>
    </source>
</evidence>
<dbReference type="PANTHER" id="PTHR30294">
    <property type="entry name" value="MEMBRANE COMPONENT OF ABC TRANSPORTER YHHJ-RELATED"/>
    <property type="match status" value="1"/>
</dbReference>
<feature type="transmembrane region" description="Helical" evidence="6">
    <location>
        <begin position="207"/>
        <end position="228"/>
    </location>
</feature>
<keyword evidence="5 6" id="KW-0472">Membrane</keyword>
<dbReference type="GO" id="GO:0005886">
    <property type="term" value="C:plasma membrane"/>
    <property type="evidence" value="ECO:0007669"/>
    <property type="project" value="UniProtKB-SubCell"/>
</dbReference>
<feature type="transmembrane region" description="Helical" evidence="6">
    <location>
        <begin position="289"/>
        <end position="311"/>
    </location>
</feature>
<keyword evidence="2" id="KW-1003">Cell membrane</keyword>
<feature type="transmembrane region" description="Helical" evidence="6">
    <location>
        <begin position="318"/>
        <end position="341"/>
    </location>
</feature>
<evidence type="ECO:0000256" key="4">
    <source>
        <dbReference type="ARBA" id="ARBA00022989"/>
    </source>
</evidence>
<dbReference type="PANTHER" id="PTHR30294:SF29">
    <property type="entry name" value="MULTIDRUG ABC TRANSPORTER PERMEASE YBHS-RELATED"/>
    <property type="match status" value="1"/>
</dbReference>
<sequence length="399" mass="46161">MFFIQLYGKQLQKKWKSLLLLFVFPVFLVSIVAFIIVTFISPTSDSSINVAIVDEDDTEETRMIRSFLQTSFSQDGYIELIVMPQEEALKKIEENQIVAYIKLPKTFTDSMYQGAPLTVPIVGNSKRPSESYIVKELVESLTKYIESAQANILTVYDYARKTEMSDSDFQTYRYNAFIEFTLFTLAKDQLVKEEVITNIATSSPANYFALSGWFIAISIWFFGFYELLKREEHPAILHRLHLFGVTPWQYSISRIIVSMICSILLAMISFTILMRVLDIQLYGIDYLRIFQYVFLYGLLLVVGLTIIEVWIKSMKLSLLLQILFLLIVMITSGSIFPSIYLPMSIQQFLPLIFSNEVFSWMVDIVLEERNYAEFASLYIKAIMGLVVLWASTVVKKRWT</sequence>
<name>A0A0A3J4R2_9BACL</name>
<feature type="domain" description="ABC-2 type transporter transmembrane" evidence="7">
    <location>
        <begin position="16"/>
        <end position="391"/>
    </location>
</feature>
<comment type="subcellular location">
    <subcellularLocation>
        <location evidence="1">Cell membrane</location>
        <topology evidence="1">Multi-pass membrane protein</topology>
    </subcellularLocation>
</comment>
<evidence type="ECO:0000256" key="5">
    <source>
        <dbReference type="ARBA" id="ARBA00023136"/>
    </source>
</evidence>
<feature type="transmembrane region" description="Helical" evidence="6">
    <location>
        <begin position="255"/>
        <end position="277"/>
    </location>
</feature>
<dbReference type="Proteomes" id="UP000030595">
    <property type="component" value="Unassembled WGS sequence"/>
</dbReference>
<accession>A0A0A3J4R2</accession>
<evidence type="ECO:0000313" key="9">
    <source>
        <dbReference type="Proteomes" id="UP000030595"/>
    </source>
</evidence>
<dbReference type="eggNOG" id="ENOG502Z8ZV">
    <property type="taxonomic scope" value="Bacteria"/>
</dbReference>
<dbReference type="Gene3D" id="3.40.1710.10">
    <property type="entry name" value="abc type-2 transporter like domain"/>
    <property type="match status" value="1"/>
</dbReference>
<evidence type="ECO:0000256" key="3">
    <source>
        <dbReference type="ARBA" id="ARBA00022692"/>
    </source>
</evidence>
<dbReference type="InterPro" id="IPR051449">
    <property type="entry name" value="ABC-2_transporter_component"/>
</dbReference>
<dbReference type="InterPro" id="IPR013525">
    <property type="entry name" value="ABC2_TM"/>
</dbReference>
<dbReference type="Pfam" id="PF12698">
    <property type="entry name" value="ABC2_membrane_3"/>
    <property type="match status" value="1"/>
</dbReference>
<keyword evidence="9" id="KW-1185">Reference proteome</keyword>
<evidence type="ECO:0000256" key="6">
    <source>
        <dbReference type="SAM" id="Phobius"/>
    </source>
</evidence>
<protein>
    <recommendedName>
        <fullName evidence="7">ABC-2 type transporter transmembrane domain-containing protein</fullName>
    </recommendedName>
</protein>
<keyword evidence="3 6" id="KW-0812">Transmembrane</keyword>
<organism evidence="8 9">
    <name type="scientific">Ureibacillus massiliensis 4400831 = CIP 108448 = CCUG 49529</name>
    <dbReference type="NCBI Taxonomy" id="1211035"/>
    <lineage>
        <taxon>Bacteria</taxon>
        <taxon>Bacillati</taxon>
        <taxon>Bacillota</taxon>
        <taxon>Bacilli</taxon>
        <taxon>Bacillales</taxon>
        <taxon>Caryophanaceae</taxon>
        <taxon>Ureibacillus</taxon>
    </lineage>
</organism>
<dbReference type="GO" id="GO:0140359">
    <property type="term" value="F:ABC-type transporter activity"/>
    <property type="evidence" value="ECO:0007669"/>
    <property type="project" value="InterPro"/>
</dbReference>
<dbReference type="AlphaFoldDB" id="A0A0A3J4R2"/>
<evidence type="ECO:0000259" key="7">
    <source>
        <dbReference type="Pfam" id="PF12698"/>
    </source>
</evidence>
<gene>
    <name evidence="8" type="ORF">CD30_03140</name>
</gene>
<feature type="transmembrane region" description="Helical" evidence="6">
    <location>
        <begin position="375"/>
        <end position="394"/>
    </location>
</feature>
<keyword evidence="4 6" id="KW-1133">Transmembrane helix</keyword>
<proteinExistence type="predicted"/>
<reference evidence="8 9" key="1">
    <citation type="submission" date="2014-02" db="EMBL/GenBank/DDBJ databases">
        <title>Draft genome sequence of Lysinibacillus massiliensis CCUG 49529.</title>
        <authorList>
            <person name="Zhang F."/>
            <person name="Wang G."/>
            <person name="Zhang L."/>
        </authorList>
    </citation>
    <scope>NUCLEOTIDE SEQUENCE [LARGE SCALE GENOMIC DNA]</scope>
    <source>
        <strain evidence="8 9">CCUG 49529</strain>
    </source>
</reference>
<evidence type="ECO:0000256" key="1">
    <source>
        <dbReference type="ARBA" id="ARBA00004651"/>
    </source>
</evidence>
<feature type="transmembrane region" description="Helical" evidence="6">
    <location>
        <begin position="18"/>
        <end position="40"/>
    </location>
</feature>
<comment type="caution">
    <text evidence="8">The sequence shown here is derived from an EMBL/GenBank/DDBJ whole genome shotgun (WGS) entry which is preliminary data.</text>
</comment>